<evidence type="ECO:0000313" key="7">
    <source>
        <dbReference type="EMBL" id="RKN80435.1"/>
    </source>
</evidence>
<dbReference type="AlphaFoldDB" id="A0A3B0C280"/>
<keyword evidence="3" id="KW-0472">Membrane</keyword>
<feature type="chain" id="PRO_5038988866" evidence="6">
    <location>
        <begin position="25"/>
        <end position="457"/>
    </location>
</feature>
<accession>A0A3B0C280</accession>
<keyword evidence="4" id="KW-0564">Palmitate</keyword>
<organism evidence="7 8">
    <name type="scientific">Paenibacillus ginsengarvi</name>
    <dbReference type="NCBI Taxonomy" id="400777"/>
    <lineage>
        <taxon>Bacteria</taxon>
        <taxon>Bacillati</taxon>
        <taxon>Bacillota</taxon>
        <taxon>Bacilli</taxon>
        <taxon>Bacillales</taxon>
        <taxon>Paenibacillaceae</taxon>
        <taxon>Paenibacillus</taxon>
    </lineage>
</organism>
<evidence type="ECO:0000256" key="3">
    <source>
        <dbReference type="ARBA" id="ARBA00023136"/>
    </source>
</evidence>
<keyword evidence="8" id="KW-1185">Reference proteome</keyword>
<dbReference type="RefSeq" id="WP_120749024.1">
    <property type="nucleotide sequence ID" value="NZ_RBAH01000015.1"/>
</dbReference>
<dbReference type="Proteomes" id="UP000282311">
    <property type="component" value="Unassembled WGS sequence"/>
</dbReference>
<gene>
    <name evidence="7" type="ORF">D7M11_20020</name>
</gene>
<protein>
    <submittedName>
        <fullName evidence="7">Extracellular solute-binding protein</fullName>
    </submittedName>
</protein>
<evidence type="ECO:0000256" key="6">
    <source>
        <dbReference type="SAM" id="SignalP"/>
    </source>
</evidence>
<evidence type="ECO:0000256" key="4">
    <source>
        <dbReference type="ARBA" id="ARBA00023139"/>
    </source>
</evidence>
<dbReference type="SUPFAM" id="SSF53850">
    <property type="entry name" value="Periplasmic binding protein-like II"/>
    <property type="match status" value="1"/>
</dbReference>
<evidence type="ECO:0000313" key="8">
    <source>
        <dbReference type="Proteomes" id="UP000282311"/>
    </source>
</evidence>
<evidence type="ECO:0000256" key="1">
    <source>
        <dbReference type="ARBA" id="ARBA00022475"/>
    </source>
</evidence>
<dbReference type="Gene3D" id="3.40.190.10">
    <property type="entry name" value="Periplasmic binding protein-like II"/>
    <property type="match status" value="1"/>
</dbReference>
<sequence length="457" mass="51303">MPNEKRNKVRLLTALMLLSVPLAACGTGSVSNSGEKSQTPSVSANKDWTKESFKVVFFANNTQKQEEIDFWFGNPLRKKFPNIEFVWQPSTPGYTLPELVATGGQIDVFFTTRGNFETLAYGHDIQYDMTELAKLHDVDLSRIEPILLDEVKRTSGGKLYMLPVQNNIQLLFYNKDIFDKFGVTYPKDGMTWDEVLALGSKMTRKDGDKLYFGFSNQGAGQVIKMNPMSLVKVDPETGKVQVNKDPKWASLFETFFVRPYPPNAVFQEFFAKNSAPPGILQFYKEQNTAMTTYIASLLGQQYMDLYLGDLNWDIVSHPTISGYPGLGTQPDPIYIGMTKLTKNKEATMEVIKYLVSDEYQTMMARQANMTVLKDPAIQKQTGADIQRSGVGKNWGALYANKMAPLAPIHPKVDLLVVTELSKYANQVSKGELDLNTALRTAEEVIQKKIDEELAKGK</sequence>
<keyword evidence="5" id="KW-0449">Lipoprotein</keyword>
<dbReference type="EMBL" id="RBAH01000015">
    <property type="protein sequence ID" value="RKN80435.1"/>
    <property type="molecule type" value="Genomic_DNA"/>
</dbReference>
<feature type="signal peptide" evidence="6">
    <location>
        <begin position="1"/>
        <end position="24"/>
    </location>
</feature>
<comment type="caution">
    <text evidence="7">The sequence shown here is derived from an EMBL/GenBank/DDBJ whole genome shotgun (WGS) entry which is preliminary data.</text>
</comment>
<dbReference type="Pfam" id="PF01547">
    <property type="entry name" value="SBP_bac_1"/>
    <property type="match status" value="1"/>
</dbReference>
<dbReference type="InterPro" id="IPR050490">
    <property type="entry name" value="Bact_solute-bd_prot1"/>
</dbReference>
<dbReference type="OrthoDB" id="9782846at2"/>
<evidence type="ECO:0000256" key="2">
    <source>
        <dbReference type="ARBA" id="ARBA00022729"/>
    </source>
</evidence>
<dbReference type="InterPro" id="IPR006059">
    <property type="entry name" value="SBP"/>
</dbReference>
<proteinExistence type="predicted"/>
<dbReference type="PANTHER" id="PTHR43649">
    <property type="entry name" value="ARABINOSE-BINDING PROTEIN-RELATED"/>
    <property type="match status" value="1"/>
</dbReference>
<dbReference type="PANTHER" id="PTHR43649:SF33">
    <property type="entry name" value="POLYGALACTURONAN_RHAMNOGALACTURONAN-BINDING PROTEIN YTCQ"/>
    <property type="match status" value="1"/>
</dbReference>
<keyword evidence="1" id="KW-1003">Cell membrane</keyword>
<name>A0A3B0C280_9BACL</name>
<reference evidence="7 8" key="1">
    <citation type="journal article" date="2007" name="Int. J. Syst. Evol. Microbiol.">
        <title>Paenibacillus ginsengarvi sp. nov., isolated from soil from ginseng cultivation.</title>
        <authorList>
            <person name="Yoon M.H."/>
            <person name="Ten L.N."/>
            <person name="Im W.T."/>
        </authorList>
    </citation>
    <scope>NUCLEOTIDE SEQUENCE [LARGE SCALE GENOMIC DNA]</scope>
    <source>
        <strain evidence="7 8">KCTC 13059</strain>
    </source>
</reference>
<evidence type="ECO:0000256" key="5">
    <source>
        <dbReference type="ARBA" id="ARBA00023288"/>
    </source>
</evidence>
<keyword evidence="2 6" id="KW-0732">Signal</keyword>